<dbReference type="PIRSF" id="PIRSF029033">
    <property type="entry name" value="UCP029033"/>
    <property type="match status" value="1"/>
</dbReference>
<dbReference type="InterPro" id="IPR016907">
    <property type="entry name" value="UCP029033"/>
</dbReference>
<proteinExistence type="predicted"/>
<dbReference type="InterPro" id="IPR007497">
    <property type="entry name" value="SIMPL/DUF541"/>
</dbReference>
<dbReference type="Gene3D" id="3.30.70.2970">
    <property type="entry name" value="Protein of unknown function (DUF541), domain 2"/>
    <property type="match status" value="1"/>
</dbReference>
<dbReference type="EMBL" id="CP008743">
    <property type="protein sequence ID" value="ARN84113.1"/>
    <property type="molecule type" value="Genomic_DNA"/>
</dbReference>
<dbReference type="KEGG" id="naf:GQ61_00770"/>
<evidence type="ECO:0008006" key="3">
    <source>
        <dbReference type="Google" id="ProtNLM"/>
    </source>
</evidence>
<evidence type="ECO:0000313" key="2">
    <source>
        <dbReference type="Proteomes" id="UP000237351"/>
    </source>
</evidence>
<dbReference type="Proteomes" id="UP000237351">
    <property type="component" value="Chromosome"/>
</dbReference>
<dbReference type="Pfam" id="PF04402">
    <property type="entry name" value="SIMPL"/>
    <property type="match status" value="1"/>
</dbReference>
<dbReference type="STRING" id="1414854.GQ61_00770"/>
<evidence type="ECO:0000313" key="1">
    <source>
        <dbReference type="EMBL" id="ARN84113.1"/>
    </source>
</evidence>
<protein>
    <recommendedName>
        <fullName evidence="3">SIMPL domain-containing protein</fullName>
    </recommendedName>
</protein>
<gene>
    <name evidence="1" type="ORF">GQ61_00770</name>
</gene>
<sequence>MSGGIFIGIGIIIASSVLMQGFKDVKNANKTIEVKGSAEAKIISDFATWGGYFSVRDANMTDAYKKLEESKQKVMSFLVKQGIAEDKIIFDPARVDAQYKRDVNGVNTNEIEMYEAVIDFKVQLQDTTLIDKVAKQSTDLIHQGVKFTSNKPSFIYTKIDEVKISLLADAAKDAKVRAEQLAKTGGGKLGSLKSIRQGVFQITPEFSNEVSDYGYYDTTTVNKSVKAVITSQYALGD</sequence>
<dbReference type="AlphaFoldDB" id="A0A1W6N2R0"/>
<keyword evidence="2" id="KW-1185">Reference proteome</keyword>
<accession>A0A1W6N2R0</accession>
<dbReference type="GO" id="GO:0006974">
    <property type="term" value="P:DNA damage response"/>
    <property type="evidence" value="ECO:0007669"/>
    <property type="project" value="TreeGrafter"/>
</dbReference>
<organism evidence="1 2">
    <name type="scientific">Candidatus Nucleicultrix amoebiphila FS5</name>
    <dbReference type="NCBI Taxonomy" id="1414854"/>
    <lineage>
        <taxon>Bacteria</taxon>
        <taxon>Pseudomonadati</taxon>
        <taxon>Pseudomonadota</taxon>
        <taxon>Alphaproteobacteria</taxon>
        <taxon>Holosporales</taxon>
        <taxon>Candidatus Nucleicultricaceae</taxon>
        <taxon>Candidatus Nucleicultrix</taxon>
    </lineage>
</organism>
<name>A0A1W6N2R0_9PROT</name>
<dbReference type="PANTHER" id="PTHR34387">
    <property type="entry name" value="SLR1258 PROTEIN"/>
    <property type="match status" value="1"/>
</dbReference>
<dbReference type="InterPro" id="IPR052022">
    <property type="entry name" value="26kDa_periplasmic_antigen"/>
</dbReference>
<reference evidence="1 2" key="1">
    <citation type="submission" date="2014-06" db="EMBL/GenBank/DDBJ databases">
        <title>The genome of the endonuclear symbiont Nucleicultrix amoebiphila.</title>
        <authorList>
            <person name="Schulz F."/>
            <person name="Horn M."/>
        </authorList>
    </citation>
    <scope>NUCLEOTIDE SEQUENCE [LARGE SCALE GENOMIC DNA]</scope>
    <source>
        <strain evidence="1 2">FS5</strain>
    </source>
</reference>
<dbReference type="PANTHER" id="PTHR34387:SF2">
    <property type="entry name" value="SLR1258 PROTEIN"/>
    <property type="match status" value="1"/>
</dbReference>